<name>A0A1Y5U532_9RHOB</name>
<dbReference type="OrthoDB" id="5295388at2"/>
<evidence type="ECO:0000313" key="8">
    <source>
        <dbReference type="Proteomes" id="UP000193900"/>
    </source>
</evidence>
<keyword evidence="8" id="KW-1185">Reference proteome</keyword>
<dbReference type="PANTHER" id="PTHR47268">
    <property type="entry name" value="ACYLPHOSPHATASE"/>
    <property type="match status" value="1"/>
</dbReference>
<dbReference type="AlphaFoldDB" id="A0A1Y5U532"/>
<comment type="catalytic activity">
    <reaction evidence="3 4">
        <text>an acyl phosphate + H2O = a carboxylate + phosphate + H(+)</text>
        <dbReference type="Rhea" id="RHEA:14965"/>
        <dbReference type="ChEBI" id="CHEBI:15377"/>
        <dbReference type="ChEBI" id="CHEBI:15378"/>
        <dbReference type="ChEBI" id="CHEBI:29067"/>
        <dbReference type="ChEBI" id="CHEBI:43474"/>
        <dbReference type="ChEBI" id="CHEBI:59918"/>
        <dbReference type="EC" id="3.6.1.7"/>
    </reaction>
</comment>
<feature type="domain" description="Acylphosphatase-like" evidence="6">
    <location>
        <begin position="3"/>
        <end position="89"/>
    </location>
</feature>
<accession>A0A1Y5U532</accession>
<dbReference type="PANTHER" id="PTHR47268:SF4">
    <property type="entry name" value="ACYLPHOSPHATASE"/>
    <property type="match status" value="1"/>
</dbReference>
<dbReference type="InterPro" id="IPR001792">
    <property type="entry name" value="Acylphosphatase-like_dom"/>
</dbReference>
<reference evidence="7 8" key="1">
    <citation type="submission" date="2017-03" db="EMBL/GenBank/DDBJ databases">
        <authorList>
            <person name="Afonso C.L."/>
            <person name="Miller P.J."/>
            <person name="Scott M.A."/>
            <person name="Spackman E."/>
            <person name="Goraichik I."/>
            <person name="Dimitrov K.M."/>
            <person name="Suarez D.L."/>
            <person name="Swayne D.E."/>
        </authorList>
    </citation>
    <scope>NUCLEOTIDE SEQUENCE [LARGE SCALE GENOMIC DNA]</scope>
    <source>
        <strain evidence="7 8">CECT 7023</strain>
    </source>
</reference>
<dbReference type="Pfam" id="PF00708">
    <property type="entry name" value="Acylphosphatase"/>
    <property type="match status" value="1"/>
</dbReference>
<evidence type="ECO:0000256" key="5">
    <source>
        <dbReference type="RuleBase" id="RU004168"/>
    </source>
</evidence>
<evidence type="ECO:0000256" key="2">
    <source>
        <dbReference type="ARBA" id="ARBA00012150"/>
    </source>
</evidence>
<dbReference type="Proteomes" id="UP000193900">
    <property type="component" value="Unassembled WGS sequence"/>
</dbReference>
<dbReference type="Gene3D" id="3.30.70.100">
    <property type="match status" value="1"/>
</dbReference>
<dbReference type="PRINTS" id="PR00112">
    <property type="entry name" value="ACYLPHPHTASE"/>
</dbReference>
<dbReference type="InterPro" id="IPR036046">
    <property type="entry name" value="Acylphosphatase-like_dom_sf"/>
</dbReference>
<evidence type="ECO:0000256" key="3">
    <source>
        <dbReference type="ARBA" id="ARBA00047645"/>
    </source>
</evidence>
<evidence type="ECO:0000256" key="4">
    <source>
        <dbReference type="PROSITE-ProRule" id="PRU00520"/>
    </source>
</evidence>
<dbReference type="GO" id="GO:0003998">
    <property type="term" value="F:acylphosphatase activity"/>
    <property type="evidence" value="ECO:0007669"/>
    <property type="project" value="UniProtKB-EC"/>
</dbReference>
<dbReference type="InterPro" id="IPR020456">
    <property type="entry name" value="Acylphosphatase"/>
</dbReference>
<dbReference type="EMBL" id="FWFZ01000053">
    <property type="protein sequence ID" value="SLN77400.1"/>
    <property type="molecule type" value="Genomic_DNA"/>
</dbReference>
<evidence type="ECO:0000313" key="7">
    <source>
        <dbReference type="EMBL" id="SLN77400.1"/>
    </source>
</evidence>
<gene>
    <name evidence="7" type="primary">acyP</name>
    <name evidence="7" type="ORF">ROA7023_04390</name>
</gene>
<dbReference type="EC" id="3.6.1.7" evidence="2 4"/>
<dbReference type="RefSeq" id="WP_085881076.1">
    <property type="nucleotide sequence ID" value="NZ_FWFZ01000053.1"/>
</dbReference>
<protein>
    <recommendedName>
        <fullName evidence="2 4">acylphosphatase</fullName>
        <ecNumber evidence="2 4">3.6.1.7</ecNumber>
    </recommendedName>
</protein>
<keyword evidence="4 7" id="KW-0378">Hydrolase</keyword>
<dbReference type="PROSITE" id="PS00151">
    <property type="entry name" value="ACYLPHOSPHATASE_2"/>
    <property type="match status" value="1"/>
</dbReference>
<dbReference type="InterPro" id="IPR017968">
    <property type="entry name" value="Acylphosphatase_CS"/>
</dbReference>
<organism evidence="7 8">
    <name type="scientific">Roseisalinus antarcticus</name>
    <dbReference type="NCBI Taxonomy" id="254357"/>
    <lineage>
        <taxon>Bacteria</taxon>
        <taxon>Pseudomonadati</taxon>
        <taxon>Pseudomonadota</taxon>
        <taxon>Alphaproteobacteria</taxon>
        <taxon>Rhodobacterales</taxon>
        <taxon>Roseobacteraceae</taxon>
        <taxon>Roseisalinus</taxon>
    </lineage>
</organism>
<feature type="active site" evidence="4">
    <location>
        <position position="18"/>
    </location>
</feature>
<feature type="active site" evidence="4">
    <location>
        <position position="36"/>
    </location>
</feature>
<proteinExistence type="inferred from homology"/>
<sequence>MKAVGIRVTGRVQGVSYRAWTRQEARGLGLAGWVRNAEDGSVRAHVEGPEDAVDQLLSRLRTGPAFAQVREVAATPAEPQGLSGFEIHRG</sequence>
<dbReference type="SUPFAM" id="SSF54975">
    <property type="entry name" value="Acylphosphatase/BLUF domain-like"/>
    <property type="match status" value="1"/>
</dbReference>
<evidence type="ECO:0000256" key="1">
    <source>
        <dbReference type="ARBA" id="ARBA00005614"/>
    </source>
</evidence>
<dbReference type="PROSITE" id="PS51160">
    <property type="entry name" value="ACYLPHOSPHATASE_3"/>
    <property type="match status" value="1"/>
</dbReference>
<comment type="similarity">
    <text evidence="1 5">Belongs to the acylphosphatase family.</text>
</comment>
<evidence type="ECO:0000259" key="6">
    <source>
        <dbReference type="PROSITE" id="PS51160"/>
    </source>
</evidence>